<comment type="similarity">
    <text evidence="1">Belongs to the PRORSD1 family.</text>
</comment>
<evidence type="ECO:0000256" key="1">
    <source>
        <dbReference type="ARBA" id="ARBA00010201"/>
    </source>
</evidence>
<proteinExistence type="inferred from homology"/>
<dbReference type="InterPro" id="IPR040285">
    <property type="entry name" value="ProX/PRXD1"/>
</dbReference>
<dbReference type="RefSeq" id="WP_087984608.1">
    <property type="nucleotide sequence ID" value="NZ_FMBI01000034.1"/>
</dbReference>
<dbReference type="InterPro" id="IPR007214">
    <property type="entry name" value="YbaK/aa-tRNA-synth-assoc-dom"/>
</dbReference>
<sequence>MYKQVVELLEEAAISYKQYTHEPILDYETDRKIRERFKLEGVPSKSLFLKDKSNNYYIFVTVEGEKLDSKLMKELVGKRISICSAEELIEKTSCVPGCVSPFGYSDEITLIIDRKIYNYNKFLLSPGIPEITIEIPTKSINEILNIVENNILLYEKKS</sequence>
<dbReference type="EMBL" id="FMBI01000034">
    <property type="protein sequence ID" value="SCC46369.1"/>
    <property type="molecule type" value="Genomic_DNA"/>
</dbReference>
<feature type="domain" description="YbaK/aminoacyl-tRNA synthetase-associated" evidence="2">
    <location>
        <begin position="44"/>
        <end position="138"/>
    </location>
</feature>
<dbReference type="PANTHER" id="PTHR31423:SF3">
    <property type="entry name" value="PROLYL-TRNA SYNTHETASE ASSOCIATED DOMAIN-CONTAINING PROTEIN 1-RELATED"/>
    <property type="match status" value="1"/>
</dbReference>
<gene>
    <name evidence="3" type="ORF">BTT61001_03451</name>
</gene>
<dbReference type="CDD" id="cd04332">
    <property type="entry name" value="YbaK_like"/>
    <property type="match status" value="1"/>
</dbReference>
<dbReference type="InterPro" id="IPR036754">
    <property type="entry name" value="YbaK/aa-tRNA-synt-asso_dom_sf"/>
</dbReference>
<organism evidence="3 4">
    <name type="scientific">Bacillus thuringiensis</name>
    <dbReference type="NCBI Taxonomy" id="1428"/>
    <lineage>
        <taxon>Bacteria</taxon>
        <taxon>Bacillati</taxon>
        <taxon>Bacillota</taxon>
        <taxon>Bacilli</taxon>
        <taxon>Bacillales</taxon>
        <taxon>Bacillaceae</taxon>
        <taxon>Bacillus</taxon>
        <taxon>Bacillus cereus group</taxon>
    </lineage>
</organism>
<dbReference type="Gene3D" id="3.90.960.10">
    <property type="entry name" value="YbaK/aminoacyl-tRNA synthetase-associated domain"/>
    <property type="match status" value="1"/>
</dbReference>
<accession>A0A1C4ERY3</accession>
<evidence type="ECO:0000313" key="3">
    <source>
        <dbReference type="EMBL" id="SCC46369.1"/>
    </source>
</evidence>
<dbReference type="SUPFAM" id="SSF55826">
    <property type="entry name" value="YbaK/ProRS associated domain"/>
    <property type="match status" value="1"/>
</dbReference>
<dbReference type="GO" id="GO:0002161">
    <property type="term" value="F:aminoacyl-tRNA deacylase activity"/>
    <property type="evidence" value="ECO:0007669"/>
    <property type="project" value="InterPro"/>
</dbReference>
<dbReference type="AlphaFoldDB" id="A0A1C4ERY3"/>
<dbReference type="Proteomes" id="UP000195991">
    <property type="component" value="Unassembled WGS sequence"/>
</dbReference>
<reference evidence="3 4" key="1">
    <citation type="submission" date="2016-08" db="EMBL/GenBank/DDBJ databases">
        <authorList>
            <person name="Seilhamer J.J."/>
        </authorList>
    </citation>
    <scope>NUCLEOTIDE SEQUENCE [LARGE SCALE GENOMIC DNA]</scope>
    <source>
        <strain evidence="3 4">IEBC_T61001</strain>
    </source>
</reference>
<protein>
    <recommendedName>
        <fullName evidence="2">YbaK/aminoacyl-tRNA synthetase-associated domain-containing protein</fullName>
    </recommendedName>
</protein>
<name>A0A1C4ERY3_BACTU</name>
<evidence type="ECO:0000313" key="4">
    <source>
        <dbReference type="Proteomes" id="UP000195991"/>
    </source>
</evidence>
<dbReference type="PANTHER" id="PTHR31423">
    <property type="entry name" value="YBAK DOMAIN-CONTAINING PROTEIN"/>
    <property type="match status" value="1"/>
</dbReference>
<evidence type="ECO:0000259" key="2">
    <source>
        <dbReference type="Pfam" id="PF04073"/>
    </source>
</evidence>
<dbReference type="Pfam" id="PF04073">
    <property type="entry name" value="tRNA_edit"/>
    <property type="match status" value="1"/>
</dbReference>